<keyword evidence="8 10" id="KW-0472">Membrane</keyword>
<keyword evidence="12" id="KW-1185">Reference proteome</keyword>
<dbReference type="Proteomes" id="UP001058974">
    <property type="component" value="Chromosome 5"/>
</dbReference>
<organism evidence="11 12">
    <name type="scientific">Pisum sativum</name>
    <name type="common">Garden pea</name>
    <name type="synonym">Lathyrus oleraceus</name>
    <dbReference type="NCBI Taxonomy" id="3888"/>
    <lineage>
        <taxon>Eukaryota</taxon>
        <taxon>Viridiplantae</taxon>
        <taxon>Streptophyta</taxon>
        <taxon>Embryophyta</taxon>
        <taxon>Tracheophyta</taxon>
        <taxon>Spermatophyta</taxon>
        <taxon>Magnoliopsida</taxon>
        <taxon>eudicotyledons</taxon>
        <taxon>Gunneridae</taxon>
        <taxon>Pentapetalae</taxon>
        <taxon>rosids</taxon>
        <taxon>fabids</taxon>
        <taxon>Fabales</taxon>
        <taxon>Fabaceae</taxon>
        <taxon>Papilionoideae</taxon>
        <taxon>50 kb inversion clade</taxon>
        <taxon>NPAAA clade</taxon>
        <taxon>Hologalegina</taxon>
        <taxon>IRL clade</taxon>
        <taxon>Fabeae</taxon>
        <taxon>Lathyrus</taxon>
    </lineage>
</organism>
<dbReference type="InterPro" id="IPR002076">
    <property type="entry name" value="ELO_fam"/>
</dbReference>
<reference evidence="11 12" key="1">
    <citation type="journal article" date="2022" name="Nat. Genet.">
        <title>Improved pea reference genome and pan-genome highlight genomic features and evolutionary characteristics.</title>
        <authorList>
            <person name="Yang T."/>
            <person name="Liu R."/>
            <person name="Luo Y."/>
            <person name="Hu S."/>
            <person name="Wang D."/>
            <person name="Wang C."/>
            <person name="Pandey M.K."/>
            <person name="Ge S."/>
            <person name="Xu Q."/>
            <person name="Li N."/>
            <person name="Li G."/>
            <person name="Huang Y."/>
            <person name="Saxena R.K."/>
            <person name="Ji Y."/>
            <person name="Li M."/>
            <person name="Yan X."/>
            <person name="He Y."/>
            <person name="Liu Y."/>
            <person name="Wang X."/>
            <person name="Xiang C."/>
            <person name="Varshney R.K."/>
            <person name="Ding H."/>
            <person name="Gao S."/>
            <person name="Zong X."/>
        </authorList>
    </citation>
    <scope>NUCLEOTIDE SEQUENCE [LARGE SCALE GENOMIC DNA]</scope>
    <source>
        <strain evidence="11 12">cv. Zhongwan 6</strain>
    </source>
</reference>
<evidence type="ECO:0000313" key="11">
    <source>
        <dbReference type="EMBL" id="KAI5403020.1"/>
    </source>
</evidence>
<evidence type="ECO:0000256" key="3">
    <source>
        <dbReference type="ARBA" id="ARBA00022679"/>
    </source>
</evidence>
<gene>
    <name evidence="11" type="ORF">KIW84_050572</name>
</gene>
<comment type="subcellular location">
    <subcellularLocation>
        <location evidence="1">Membrane</location>
        <topology evidence="1">Multi-pass membrane protein</topology>
    </subcellularLocation>
</comment>
<dbReference type="GO" id="GO:0009922">
    <property type="term" value="F:fatty acid elongase activity"/>
    <property type="evidence" value="ECO:0007669"/>
    <property type="project" value="InterPro"/>
</dbReference>
<sequence>SIFSLQYNTMQEIYTKSQTHSIFEFTKEKLKYWLLDHPSIASFRWSPTQSWGGTWWFLFSAIFFYVATVITIHVILKLCRIRCQVPLGPLPAIHSLSMSLISITIFFGMFFSAEVEVRDTRWLWQRTRTTPFEWLLCFPLGIRSSGRVFFWSYAFYLSRYLHILRTFFVVLSERKLSFFRLFNNSIILIMSFLWLEFSQSLQVLAILFSTLVCFVVYGYRFWIQIGLPSKTFHYAGNLHMVLFGCNLACHVGVLLLHYSRGGCNGIGAWVFNSFLNVLILWHFLKSYFDMHYQRKDTSSKRGQIKAKSKP</sequence>
<evidence type="ECO:0000256" key="6">
    <source>
        <dbReference type="ARBA" id="ARBA00022989"/>
    </source>
</evidence>
<evidence type="ECO:0008006" key="13">
    <source>
        <dbReference type="Google" id="ProtNLM"/>
    </source>
</evidence>
<dbReference type="GO" id="GO:0030148">
    <property type="term" value="P:sphingolipid biosynthetic process"/>
    <property type="evidence" value="ECO:0007669"/>
    <property type="project" value="TreeGrafter"/>
</dbReference>
<dbReference type="GO" id="GO:0019367">
    <property type="term" value="P:fatty acid elongation, saturated fatty acid"/>
    <property type="evidence" value="ECO:0007669"/>
    <property type="project" value="TreeGrafter"/>
</dbReference>
<comment type="caution">
    <text evidence="11">The sequence shown here is derived from an EMBL/GenBank/DDBJ whole genome shotgun (WGS) entry which is preliminary data.</text>
</comment>
<feature type="transmembrane region" description="Helical" evidence="10">
    <location>
        <begin position="201"/>
        <end position="219"/>
    </location>
</feature>
<evidence type="ECO:0000256" key="8">
    <source>
        <dbReference type="ARBA" id="ARBA00023136"/>
    </source>
</evidence>
<evidence type="ECO:0000256" key="1">
    <source>
        <dbReference type="ARBA" id="ARBA00004141"/>
    </source>
</evidence>
<dbReference type="Gramene" id="Psat05G0057200-T1">
    <property type="protein sequence ID" value="KAI5403020.1"/>
    <property type="gene ID" value="KIW84_050572"/>
</dbReference>
<evidence type="ECO:0000256" key="4">
    <source>
        <dbReference type="ARBA" id="ARBA00022692"/>
    </source>
</evidence>
<keyword evidence="5" id="KW-0276">Fatty acid metabolism</keyword>
<dbReference type="EMBL" id="JAMSHJ010000005">
    <property type="protein sequence ID" value="KAI5403020.1"/>
    <property type="molecule type" value="Genomic_DNA"/>
</dbReference>
<proteinExistence type="predicted"/>
<dbReference type="GO" id="GO:0034626">
    <property type="term" value="P:fatty acid elongation, polyunsaturated fatty acid"/>
    <property type="evidence" value="ECO:0007669"/>
    <property type="project" value="TreeGrafter"/>
</dbReference>
<evidence type="ECO:0000256" key="5">
    <source>
        <dbReference type="ARBA" id="ARBA00022832"/>
    </source>
</evidence>
<feature type="transmembrane region" description="Helical" evidence="10">
    <location>
        <begin position="266"/>
        <end position="284"/>
    </location>
</feature>
<dbReference type="GO" id="GO:0005789">
    <property type="term" value="C:endoplasmic reticulum membrane"/>
    <property type="evidence" value="ECO:0007669"/>
    <property type="project" value="TreeGrafter"/>
</dbReference>
<evidence type="ECO:0000256" key="10">
    <source>
        <dbReference type="SAM" id="Phobius"/>
    </source>
</evidence>
<keyword evidence="7" id="KW-0443">Lipid metabolism</keyword>
<keyword evidence="9" id="KW-0275">Fatty acid biosynthesis</keyword>
<dbReference type="GO" id="GO:0042761">
    <property type="term" value="P:very long-chain fatty acid biosynthetic process"/>
    <property type="evidence" value="ECO:0007669"/>
    <property type="project" value="TreeGrafter"/>
</dbReference>
<dbReference type="Pfam" id="PF01151">
    <property type="entry name" value="ELO"/>
    <property type="match status" value="1"/>
</dbReference>
<protein>
    <recommendedName>
        <fullName evidence="13">Elongation of fatty acids protein 3-like</fullName>
    </recommendedName>
</protein>
<keyword evidence="3" id="KW-0808">Transferase</keyword>
<feature type="transmembrane region" description="Helical" evidence="10">
    <location>
        <begin position="240"/>
        <end position="260"/>
    </location>
</feature>
<accession>A0A9D4WJI3</accession>
<keyword evidence="4 10" id="KW-0812">Transmembrane</keyword>
<evidence type="ECO:0000256" key="9">
    <source>
        <dbReference type="ARBA" id="ARBA00023160"/>
    </source>
</evidence>
<feature type="transmembrane region" description="Helical" evidence="10">
    <location>
        <begin position="177"/>
        <end position="195"/>
    </location>
</feature>
<feature type="transmembrane region" description="Helical" evidence="10">
    <location>
        <begin position="55"/>
        <end position="76"/>
    </location>
</feature>
<keyword evidence="6 10" id="KW-1133">Transmembrane helix</keyword>
<dbReference type="PANTHER" id="PTHR11157:SF123">
    <property type="entry name" value="F25A4.4"/>
    <property type="match status" value="1"/>
</dbReference>
<feature type="transmembrane region" description="Helical" evidence="10">
    <location>
        <begin position="88"/>
        <end position="112"/>
    </location>
</feature>
<dbReference type="PANTHER" id="PTHR11157">
    <property type="entry name" value="FATTY ACID ACYL TRANSFERASE-RELATED"/>
    <property type="match status" value="1"/>
</dbReference>
<name>A0A9D4WJI3_PEA</name>
<evidence type="ECO:0000256" key="2">
    <source>
        <dbReference type="ARBA" id="ARBA00022516"/>
    </source>
</evidence>
<keyword evidence="2" id="KW-0444">Lipid biosynthesis</keyword>
<feature type="non-terminal residue" evidence="11">
    <location>
        <position position="1"/>
    </location>
</feature>
<dbReference type="GO" id="GO:0034625">
    <property type="term" value="P:fatty acid elongation, monounsaturated fatty acid"/>
    <property type="evidence" value="ECO:0007669"/>
    <property type="project" value="TreeGrafter"/>
</dbReference>
<evidence type="ECO:0000256" key="7">
    <source>
        <dbReference type="ARBA" id="ARBA00023098"/>
    </source>
</evidence>
<dbReference type="AlphaFoldDB" id="A0A9D4WJI3"/>
<evidence type="ECO:0000313" key="12">
    <source>
        <dbReference type="Proteomes" id="UP001058974"/>
    </source>
</evidence>